<gene>
    <name evidence="1" type="ORF">F1728_24405</name>
</gene>
<keyword evidence="2" id="KW-1185">Reference proteome</keyword>
<proteinExistence type="predicted"/>
<evidence type="ECO:0000313" key="2">
    <source>
        <dbReference type="Proteomes" id="UP000427281"/>
    </source>
</evidence>
<dbReference type="PANTHER" id="PTHR37833">
    <property type="entry name" value="LIPOPROTEIN-RELATED"/>
    <property type="match status" value="1"/>
</dbReference>
<reference evidence="1 2" key="1">
    <citation type="submission" date="2019-09" db="EMBL/GenBank/DDBJ databases">
        <title>Gimesia benthica sp. nov., a novel bacterium isolated from deep-sea water of the Northwest Indian Ocean.</title>
        <authorList>
            <person name="Dai X."/>
        </authorList>
    </citation>
    <scope>NUCLEOTIDE SEQUENCE [LARGE SCALE GENOMIC DNA]</scope>
    <source>
        <strain evidence="1 2">E7</strain>
    </source>
</reference>
<dbReference type="EMBL" id="CP043930">
    <property type="protein sequence ID" value="QGQ25631.1"/>
    <property type="molecule type" value="Genomic_DNA"/>
</dbReference>
<dbReference type="Gene3D" id="2.60.40.10">
    <property type="entry name" value="Immunoglobulins"/>
    <property type="match status" value="1"/>
</dbReference>
<dbReference type="Pfam" id="PF07610">
    <property type="entry name" value="DUF1573"/>
    <property type="match status" value="1"/>
</dbReference>
<sequence length="357" mass="38838">MTSQQSVYRQERFKGLFILYGTCLWLVQLVGCGEIKESQSLSQKQQLVVLTHDFGVVSPGQLVEHEFIIKNEEIQEVEYTKYNIGCPCVTIVSNSGPIPINGEGVIKLKMETRGIKGFVKRNAMLLSPDSKVKPVVLELTGTVANIWPSSKTIELGNLMTGSSTSRSFLVIATGYTNAKIKSVSVQNPVIQTKIEDVVPDTVSRARGLSPIGQVKLEWDGQPLPPGPFETTITITTNVPEFATIQVPVVGYASGSIKVSPASLLFGNVSAGDHVRRSCKLIGPIKWAEVQSLQLKADHDFVEGAFSRASNVETGQLVLDVDLSIPEMSKKGLIKGDLLVSKQNGKFSFSVPYIAFVK</sequence>
<accession>A0A6I6AKL3</accession>
<dbReference type="InterPro" id="IPR011467">
    <property type="entry name" value="DUF1573"/>
</dbReference>
<dbReference type="RefSeq" id="WP_155366280.1">
    <property type="nucleotide sequence ID" value="NZ_CP043930.1"/>
</dbReference>
<organism evidence="1 2">
    <name type="scientific">Gimesia benthica</name>
    <dbReference type="NCBI Taxonomy" id="2608982"/>
    <lineage>
        <taxon>Bacteria</taxon>
        <taxon>Pseudomonadati</taxon>
        <taxon>Planctomycetota</taxon>
        <taxon>Planctomycetia</taxon>
        <taxon>Planctomycetales</taxon>
        <taxon>Planctomycetaceae</taxon>
        <taxon>Gimesia</taxon>
    </lineage>
</organism>
<name>A0A6I6AKL3_9PLAN</name>
<dbReference type="AlphaFoldDB" id="A0A6I6AKL3"/>
<dbReference type="PANTHER" id="PTHR37833:SF1">
    <property type="entry name" value="SIGNAL PEPTIDE PROTEIN"/>
    <property type="match status" value="1"/>
</dbReference>
<dbReference type="InterPro" id="IPR013783">
    <property type="entry name" value="Ig-like_fold"/>
</dbReference>
<dbReference type="Proteomes" id="UP000427281">
    <property type="component" value="Chromosome"/>
</dbReference>
<dbReference type="KEGG" id="gim:F1728_24405"/>
<protein>
    <submittedName>
        <fullName evidence="1">DUF1573 domain-containing protein</fullName>
    </submittedName>
</protein>
<evidence type="ECO:0000313" key="1">
    <source>
        <dbReference type="EMBL" id="QGQ25631.1"/>
    </source>
</evidence>